<accession>A0ABT0X2M0</accession>
<keyword evidence="1" id="KW-0175">Coiled coil</keyword>
<evidence type="ECO:0000256" key="1">
    <source>
        <dbReference type="SAM" id="Coils"/>
    </source>
</evidence>
<dbReference type="RefSeq" id="WP_251410404.1">
    <property type="nucleotide sequence ID" value="NZ_JAMQGM010000013.1"/>
</dbReference>
<feature type="compositionally biased region" description="Pro residues" evidence="2">
    <location>
        <begin position="101"/>
        <end position="148"/>
    </location>
</feature>
<gene>
    <name evidence="3" type="ORF">M1E25_05380</name>
</gene>
<dbReference type="Proteomes" id="UP001167160">
    <property type="component" value="Unassembled WGS sequence"/>
</dbReference>
<keyword evidence="4" id="KW-1185">Reference proteome</keyword>
<protein>
    <submittedName>
        <fullName evidence="3">Uncharacterized protein</fullName>
    </submittedName>
</protein>
<feature type="coiled-coil region" evidence="1">
    <location>
        <begin position="438"/>
        <end position="465"/>
    </location>
</feature>
<evidence type="ECO:0000256" key="2">
    <source>
        <dbReference type="SAM" id="MobiDB-lite"/>
    </source>
</evidence>
<name>A0ABT0X2M0_9ACTN</name>
<organism evidence="3 4">
    <name type="scientific">Streptomyces meridianus</name>
    <dbReference type="NCBI Taxonomy" id="2938945"/>
    <lineage>
        <taxon>Bacteria</taxon>
        <taxon>Bacillati</taxon>
        <taxon>Actinomycetota</taxon>
        <taxon>Actinomycetes</taxon>
        <taxon>Kitasatosporales</taxon>
        <taxon>Streptomycetaceae</taxon>
        <taxon>Streptomyces</taxon>
    </lineage>
</organism>
<feature type="region of interest" description="Disordered" evidence="2">
    <location>
        <begin position="1"/>
        <end position="346"/>
    </location>
</feature>
<reference evidence="3" key="1">
    <citation type="journal article" date="2023" name="Int. J. Syst. Evol. Microbiol.">
        <title>Streptomyces meridianus sp. nov. isolated from brackish water of the Tagus estuary in Alcochete, Portugal.</title>
        <authorList>
            <person name="Santos J.D.N."/>
            <person name="Klimek D."/>
            <person name="Calusinska M."/>
            <person name="Lobo Da Cunha A."/>
            <person name="Catita J."/>
            <person name="Goncalves H."/>
            <person name="Gonzalez I."/>
            <person name="Reyes F."/>
            <person name="Lage O.M."/>
        </authorList>
    </citation>
    <scope>NUCLEOTIDE SEQUENCE</scope>
    <source>
        <strain evidence="3">MTZ3.1</strain>
    </source>
</reference>
<sequence>MSQNGQGNEPHLPAVPPAREGVVLPSSGPRSAEPAHGGSWAPDPQGAPAAGQPWGQPWGPDSAAAAQPQQDGAWGSEPGGGQSYPGGTAAGDAHRSDGGPGLPPGGPYPSQPGTLPPAAPPAPPAQPPGQMPPYQQPPYPQAGPPPSPAAADETQMLPPQQPHASPFDGSGQRGGAPGAGSWPPPGPDSEATRFMPPASGTPGAPLPPEEPAEPASERTAFLGRRRPHQGAPGGPGADADATRVMGVHAPPPATGPGADGPRHAPPVAGGEPPRPSSAPFGIRPGMPGDRPPPAEFDGLFRSDSAPEGDRTRHMPPAGGDHPPYGPQGAGPSRYEPQSRAGRRNAASSRGLSTAAIIGIVVAACAVVGLAAGAALSSGDDASDGKKPGGAGAGQDKEPKGPGPAVQQAKALDALLADSNNSRSKVIRAVASIKTCTNLDAAAKDLREAANQRKSLVARLAKTKIDSLPARTELAGSLNAAWKASASADLHYAAWAEQVGGKKGCHKGKARATAHTAAGNRASGDATVAKKRAAQLWNAIAREHGLTERQYGQL</sequence>
<evidence type="ECO:0000313" key="3">
    <source>
        <dbReference type="EMBL" id="MCM2576791.1"/>
    </source>
</evidence>
<feature type="region of interest" description="Disordered" evidence="2">
    <location>
        <begin position="375"/>
        <end position="404"/>
    </location>
</feature>
<evidence type="ECO:0000313" key="4">
    <source>
        <dbReference type="Proteomes" id="UP001167160"/>
    </source>
</evidence>
<feature type="compositionally biased region" description="Low complexity" evidence="2">
    <location>
        <begin position="40"/>
        <end position="73"/>
    </location>
</feature>
<dbReference type="EMBL" id="JAMQGM010000013">
    <property type="protein sequence ID" value="MCM2576791.1"/>
    <property type="molecule type" value="Genomic_DNA"/>
</dbReference>
<comment type="caution">
    <text evidence="3">The sequence shown here is derived from an EMBL/GenBank/DDBJ whole genome shotgun (WGS) entry which is preliminary data.</text>
</comment>
<proteinExistence type="predicted"/>